<evidence type="ECO:0000313" key="10">
    <source>
        <dbReference type="EMBL" id="MBS5333589.1"/>
    </source>
</evidence>
<accession>A0A943HIX8</accession>
<dbReference type="PANTHER" id="PTHR46173">
    <property type="entry name" value="CCA TRNA NUCLEOTIDYLTRANSFERASE 1, MITOCHONDRIAL"/>
    <property type="match status" value="1"/>
</dbReference>
<dbReference type="Gene3D" id="1.10.3090.10">
    <property type="entry name" value="cca-adding enzyme, domain 2"/>
    <property type="match status" value="1"/>
</dbReference>
<reference evidence="10" key="1">
    <citation type="submission" date="2021-02" db="EMBL/GenBank/DDBJ databases">
        <title>Infant gut strain persistence is associated with maternal origin, phylogeny, and functional potential including surface adhesion and iron acquisition.</title>
        <authorList>
            <person name="Lou Y.C."/>
        </authorList>
    </citation>
    <scope>NUCLEOTIDE SEQUENCE</scope>
    <source>
        <strain evidence="10">L3_101_000M1_dasL3_101_000M1_concoct_87</strain>
    </source>
</reference>
<sequence>MSRDTIRLPHDAYWLLQTLRTAGHSAYVVGGCVRDSLLGRMPGDWDICTSARPDEMRALFHDQRMILTGEKHGTVAVILHGKPYEMTTYRLDGSYRDHRHPDSVQFVDDLAEDLARRDFTINAMAYAPGEGIIDLYGGRRDLAAGIVRCVGTPADRFAEDALRILRALRFSAKLGFALDTATAEAAFTARETLHTVSAERLYSELDGLLLAPGAGQTLAQYGEILGGVVPEILPCIGCTQPGKWHCYDVWQHSAAAVAALDLRGQDTRGVRVLCWATFLHDIAKPLCRSVGPDGAAHFKGHNQRGAQLARVILRRLKAPAYLIDGAVGLIAVHDAPLPADDAGILKLLNRNGAIFLRRLCALKYADLDAHARTPEVAARRADVEAFEHRMDELAKTGCYTMRQLTVNGADLMDAGIPAGPGVGATLQMLLTAVMEGKLPNEREALLKAVIS</sequence>
<evidence type="ECO:0000256" key="8">
    <source>
        <dbReference type="RuleBase" id="RU003953"/>
    </source>
</evidence>
<keyword evidence="2 8" id="KW-0808">Transferase</keyword>
<dbReference type="InterPro" id="IPR032810">
    <property type="entry name" value="CCA-adding_enz_C"/>
</dbReference>
<dbReference type="EMBL" id="JAGZGG010000048">
    <property type="protein sequence ID" value="MBS5333589.1"/>
    <property type="molecule type" value="Genomic_DNA"/>
</dbReference>
<dbReference type="GO" id="GO:0016779">
    <property type="term" value="F:nucleotidyltransferase activity"/>
    <property type="evidence" value="ECO:0007669"/>
    <property type="project" value="UniProtKB-KW"/>
</dbReference>
<evidence type="ECO:0000256" key="1">
    <source>
        <dbReference type="ARBA" id="ARBA00001946"/>
    </source>
</evidence>
<dbReference type="CDD" id="cd00077">
    <property type="entry name" value="HDc"/>
    <property type="match status" value="1"/>
</dbReference>
<dbReference type="SUPFAM" id="SSF81891">
    <property type="entry name" value="Poly A polymerase C-terminal region-like"/>
    <property type="match status" value="1"/>
</dbReference>
<dbReference type="Gene3D" id="1.10.246.80">
    <property type="match status" value="1"/>
</dbReference>
<comment type="similarity">
    <text evidence="8">Belongs to the tRNA nucleotidyltransferase/poly(A) polymerase family.</text>
</comment>
<dbReference type="PROSITE" id="PS51257">
    <property type="entry name" value="PROKAR_LIPOPROTEIN"/>
    <property type="match status" value="1"/>
</dbReference>
<dbReference type="GO" id="GO:0000049">
    <property type="term" value="F:tRNA binding"/>
    <property type="evidence" value="ECO:0007669"/>
    <property type="project" value="TreeGrafter"/>
</dbReference>
<evidence type="ECO:0000256" key="2">
    <source>
        <dbReference type="ARBA" id="ARBA00022679"/>
    </source>
</evidence>
<evidence type="ECO:0000313" key="11">
    <source>
        <dbReference type="Proteomes" id="UP000759273"/>
    </source>
</evidence>
<dbReference type="GO" id="GO:0008033">
    <property type="term" value="P:tRNA processing"/>
    <property type="evidence" value="ECO:0007669"/>
    <property type="project" value="UniProtKB-KW"/>
</dbReference>
<evidence type="ECO:0000256" key="7">
    <source>
        <dbReference type="ARBA" id="ARBA00022884"/>
    </source>
</evidence>
<evidence type="ECO:0000256" key="5">
    <source>
        <dbReference type="ARBA" id="ARBA00022723"/>
    </source>
</evidence>
<dbReference type="PROSITE" id="PS51831">
    <property type="entry name" value="HD"/>
    <property type="match status" value="1"/>
</dbReference>
<comment type="caution">
    <text evidence="10">The sequence shown here is derived from an EMBL/GenBank/DDBJ whole genome shotgun (WGS) entry which is preliminary data.</text>
</comment>
<evidence type="ECO:0000256" key="6">
    <source>
        <dbReference type="ARBA" id="ARBA00022842"/>
    </source>
</evidence>
<dbReference type="InterPro" id="IPR002646">
    <property type="entry name" value="PolA_pol_head_dom"/>
</dbReference>
<gene>
    <name evidence="10" type="ORF">KHY36_13815</name>
</gene>
<evidence type="ECO:0000256" key="4">
    <source>
        <dbReference type="ARBA" id="ARBA00022695"/>
    </source>
</evidence>
<dbReference type="Pfam" id="PF13735">
    <property type="entry name" value="tRNA_NucTran2_2"/>
    <property type="match status" value="1"/>
</dbReference>
<dbReference type="Gene3D" id="3.30.460.10">
    <property type="entry name" value="Beta Polymerase, domain 2"/>
    <property type="match status" value="1"/>
</dbReference>
<name>A0A943HIX8_9FIRM</name>
<dbReference type="PANTHER" id="PTHR46173:SF1">
    <property type="entry name" value="CCA TRNA NUCLEOTIDYLTRANSFERASE 1, MITOCHONDRIAL"/>
    <property type="match status" value="1"/>
</dbReference>
<dbReference type="Pfam" id="PF01743">
    <property type="entry name" value="PolyA_pol"/>
    <property type="match status" value="1"/>
</dbReference>
<keyword evidence="5" id="KW-0479">Metal-binding</keyword>
<keyword evidence="7 8" id="KW-0694">RNA-binding</keyword>
<evidence type="ECO:0000256" key="3">
    <source>
        <dbReference type="ARBA" id="ARBA00022694"/>
    </source>
</evidence>
<dbReference type="AlphaFoldDB" id="A0A943HIX8"/>
<dbReference type="InterPro" id="IPR006674">
    <property type="entry name" value="HD_domain"/>
</dbReference>
<comment type="cofactor">
    <cofactor evidence="1">
        <name>Mg(2+)</name>
        <dbReference type="ChEBI" id="CHEBI:18420"/>
    </cofactor>
</comment>
<keyword evidence="3" id="KW-0819">tRNA processing</keyword>
<dbReference type="InterPro" id="IPR003607">
    <property type="entry name" value="HD/PDEase_dom"/>
</dbReference>
<proteinExistence type="inferred from homology"/>
<keyword evidence="4" id="KW-0548">Nucleotidyltransferase</keyword>
<dbReference type="InterPro" id="IPR043519">
    <property type="entry name" value="NT_sf"/>
</dbReference>
<dbReference type="GO" id="GO:0046872">
    <property type="term" value="F:metal ion binding"/>
    <property type="evidence" value="ECO:0007669"/>
    <property type="project" value="UniProtKB-KW"/>
</dbReference>
<protein>
    <submittedName>
        <fullName evidence="10">tRNA nucleotidyltransferase</fullName>
    </submittedName>
</protein>
<organism evidence="10 11">
    <name type="scientific">Subdoligranulum variabile</name>
    <dbReference type="NCBI Taxonomy" id="214851"/>
    <lineage>
        <taxon>Bacteria</taxon>
        <taxon>Bacillati</taxon>
        <taxon>Bacillota</taxon>
        <taxon>Clostridia</taxon>
        <taxon>Eubacteriales</taxon>
        <taxon>Oscillospiraceae</taxon>
        <taxon>Subdoligranulum</taxon>
    </lineage>
</organism>
<evidence type="ECO:0000259" key="9">
    <source>
        <dbReference type="PROSITE" id="PS51831"/>
    </source>
</evidence>
<keyword evidence="6" id="KW-0460">Magnesium</keyword>
<dbReference type="SUPFAM" id="SSF81301">
    <property type="entry name" value="Nucleotidyltransferase"/>
    <property type="match status" value="1"/>
</dbReference>
<dbReference type="CDD" id="cd05398">
    <property type="entry name" value="NT_ClassII-CCAase"/>
    <property type="match status" value="1"/>
</dbReference>
<feature type="domain" description="HD" evidence="9">
    <location>
        <begin position="242"/>
        <end position="354"/>
    </location>
</feature>
<dbReference type="Proteomes" id="UP000759273">
    <property type="component" value="Unassembled WGS sequence"/>
</dbReference>
<dbReference type="InterPro" id="IPR050264">
    <property type="entry name" value="Bact_CCA-adding_enz_type3_sf"/>
</dbReference>